<dbReference type="Pfam" id="PF00795">
    <property type="entry name" value="CN_hydrolase"/>
    <property type="match status" value="1"/>
</dbReference>
<feature type="transmembrane region" description="Helical" evidence="1">
    <location>
        <begin position="123"/>
        <end position="145"/>
    </location>
</feature>
<feature type="domain" description="CN hydrolase" evidence="2">
    <location>
        <begin position="180"/>
        <end position="377"/>
    </location>
</feature>
<feature type="transmembrane region" description="Helical" evidence="1">
    <location>
        <begin position="65"/>
        <end position="87"/>
    </location>
</feature>
<comment type="caution">
    <text evidence="3">The sequence shown here is derived from an EMBL/GenBank/DDBJ whole genome shotgun (WGS) entry which is preliminary data.</text>
</comment>
<keyword evidence="1" id="KW-0812">Transmembrane</keyword>
<keyword evidence="1" id="KW-0472">Membrane</keyword>
<evidence type="ECO:0000256" key="1">
    <source>
        <dbReference type="SAM" id="Phobius"/>
    </source>
</evidence>
<dbReference type="PROSITE" id="PS50263">
    <property type="entry name" value="CN_HYDROLASE"/>
    <property type="match status" value="1"/>
</dbReference>
<dbReference type="InterPro" id="IPR003010">
    <property type="entry name" value="C-N_Hydrolase"/>
</dbReference>
<name>A0A840AX40_9HYPH</name>
<dbReference type="NCBIfam" id="NF010398">
    <property type="entry name" value="PRK13825.1-2"/>
    <property type="match status" value="1"/>
</dbReference>
<organism evidence="3 4">
    <name type="scientific">Kaistia hirudinis</name>
    <dbReference type="NCBI Taxonomy" id="1293440"/>
    <lineage>
        <taxon>Bacteria</taxon>
        <taxon>Pseudomonadati</taxon>
        <taxon>Pseudomonadota</taxon>
        <taxon>Alphaproteobacteria</taxon>
        <taxon>Hyphomicrobiales</taxon>
        <taxon>Kaistiaceae</taxon>
        <taxon>Kaistia</taxon>
    </lineage>
</organism>
<evidence type="ECO:0000259" key="2">
    <source>
        <dbReference type="PROSITE" id="PS50263"/>
    </source>
</evidence>
<reference evidence="3 4" key="1">
    <citation type="submission" date="2020-08" db="EMBL/GenBank/DDBJ databases">
        <title>Genomic Encyclopedia of Type Strains, Phase IV (KMG-IV): sequencing the most valuable type-strain genomes for metagenomic binning, comparative biology and taxonomic classification.</title>
        <authorList>
            <person name="Goeker M."/>
        </authorList>
    </citation>
    <scope>NUCLEOTIDE SEQUENCE [LARGE SCALE GENOMIC DNA]</scope>
    <source>
        <strain evidence="3 4">DSM 25966</strain>
    </source>
</reference>
<dbReference type="InterPro" id="IPR036526">
    <property type="entry name" value="C-N_Hydrolase_sf"/>
</dbReference>
<feature type="transmembrane region" description="Helical" evidence="1">
    <location>
        <begin position="99"/>
        <end position="117"/>
    </location>
</feature>
<proteinExistence type="predicted"/>
<protein>
    <recommendedName>
        <fullName evidence="2">CN hydrolase domain-containing protein</fullName>
    </recommendedName>
</protein>
<dbReference type="Proteomes" id="UP000553963">
    <property type="component" value="Unassembled WGS sequence"/>
</dbReference>
<keyword evidence="1" id="KW-1133">Transmembrane helix</keyword>
<dbReference type="InterPro" id="IPR016707">
    <property type="entry name" value="Conjugal_tfr_TraB_rhizob"/>
</dbReference>
<gene>
    <name evidence="3" type="ORF">GGR25_004796</name>
</gene>
<feature type="transmembrane region" description="Helical" evidence="1">
    <location>
        <begin position="12"/>
        <end position="29"/>
    </location>
</feature>
<dbReference type="GO" id="GO:0016020">
    <property type="term" value="C:membrane"/>
    <property type="evidence" value="ECO:0007669"/>
    <property type="project" value="InterPro"/>
</dbReference>
<evidence type="ECO:0000313" key="3">
    <source>
        <dbReference type="EMBL" id="MBB3933718.1"/>
    </source>
</evidence>
<dbReference type="AlphaFoldDB" id="A0A840AX40"/>
<dbReference type="SUPFAM" id="SSF56317">
    <property type="entry name" value="Carbon-nitrogen hydrolase"/>
    <property type="match status" value="1"/>
</dbReference>
<keyword evidence="4" id="KW-1185">Reference proteome</keyword>
<accession>A0A840AX40</accession>
<sequence>MLAAIGAGAVGWSGHVLTLPVALLFPALWSAAPSRSTAALLSAGYFLAASRGLPHGVATYFASDLWLGALLWFGASTCFVLVQTVLWTKHTGPGKGIRFLSATLLMAIPPFGITGWAQPVTAAGVLFPGWGWWGLAATVSLLIVLTTRRWPLAAIIVAGFWSWSAASWTSPAEPAGWTSVNLELGQTLGRDATLERQRDLARKVRRAAAEGARVAVLPESALGLWTPTLELFWRHELRALDMTVIAGVVVIDRDGYDNVMVEVSAAAARVFYRERMPVPVSMWQPWRSWIGEPGGARARLLADPAAIVESTRIVPLICYEQLLVWPVLQSMLGAPDLVVGISNAWWTAGSSISAIQRSSMIAWAKLFRLRLIMAFNT</sequence>
<dbReference type="EMBL" id="JACIDS010000007">
    <property type="protein sequence ID" value="MBB3933718.1"/>
    <property type="molecule type" value="Genomic_DNA"/>
</dbReference>
<dbReference type="PIRSF" id="PIRSF017932">
    <property type="entry name" value="Conjugal_transfer_TraB_rhizob"/>
    <property type="match status" value="1"/>
</dbReference>
<dbReference type="Gene3D" id="3.60.110.10">
    <property type="entry name" value="Carbon-nitrogen hydrolase"/>
    <property type="match status" value="1"/>
</dbReference>
<feature type="transmembrane region" description="Helical" evidence="1">
    <location>
        <begin position="152"/>
        <end position="169"/>
    </location>
</feature>
<evidence type="ECO:0000313" key="4">
    <source>
        <dbReference type="Proteomes" id="UP000553963"/>
    </source>
</evidence>